<protein>
    <submittedName>
        <fullName evidence="2">Uncharacterized protein</fullName>
    </submittedName>
</protein>
<feature type="region of interest" description="Disordered" evidence="1">
    <location>
        <begin position="99"/>
        <end position="120"/>
    </location>
</feature>
<evidence type="ECO:0000313" key="2">
    <source>
        <dbReference type="EMBL" id="RYC66310.1"/>
    </source>
</evidence>
<dbReference type="AlphaFoldDB" id="A0A4Q2UGC7"/>
<proteinExistence type="predicted"/>
<evidence type="ECO:0000313" key="3">
    <source>
        <dbReference type="Proteomes" id="UP000290407"/>
    </source>
</evidence>
<accession>A0A4Q2UGC7</accession>
<dbReference type="EMBL" id="SBLB01000016">
    <property type="protein sequence ID" value="RYC66310.1"/>
    <property type="molecule type" value="Genomic_DNA"/>
</dbReference>
<comment type="caution">
    <text evidence="2">The sequence shown here is derived from an EMBL/GenBank/DDBJ whole genome shotgun (WGS) entry which is preliminary data.</text>
</comment>
<reference evidence="2 3" key="1">
    <citation type="submission" date="2019-01" db="EMBL/GenBank/DDBJ databases">
        <title>Spirosoma flava sp. nov., a propanil-degrading bacterium isolated from herbicide-contaminated soil.</title>
        <authorList>
            <person name="Zhang L."/>
            <person name="Jiang J.-D."/>
        </authorList>
    </citation>
    <scope>NUCLEOTIDE SEQUENCE [LARGE SCALE GENOMIC DNA]</scope>
    <source>
        <strain evidence="2 3">TY50</strain>
    </source>
</reference>
<organism evidence="2 3">
    <name type="scientific">Spirosoma sordidisoli</name>
    <dbReference type="NCBI Taxonomy" id="2502893"/>
    <lineage>
        <taxon>Bacteria</taxon>
        <taxon>Pseudomonadati</taxon>
        <taxon>Bacteroidota</taxon>
        <taxon>Cytophagia</taxon>
        <taxon>Cytophagales</taxon>
        <taxon>Cytophagaceae</taxon>
        <taxon>Spirosoma</taxon>
    </lineage>
</organism>
<dbReference type="RefSeq" id="WP_129606823.1">
    <property type="nucleotide sequence ID" value="NZ_SBLB01000016.1"/>
</dbReference>
<keyword evidence="3" id="KW-1185">Reference proteome</keyword>
<name>A0A4Q2UGC7_9BACT</name>
<dbReference type="Proteomes" id="UP000290407">
    <property type="component" value="Unassembled WGS sequence"/>
</dbReference>
<sequence>MKYFIKLNHVYAANNRLQKALADTLPDYDRRLVERPEHLADHLRAVVDRLNRANPRCQPIAVSYHPSQHPYGRAEHRETVHVGELATFTLYRLAEPLAAPAGPVQTPRPPAPQGEQLRLL</sequence>
<gene>
    <name evidence="2" type="ORF">EQG79_30000</name>
</gene>
<evidence type="ECO:0000256" key="1">
    <source>
        <dbReference type="SAM" id="MobiDB-lite"/>
    </source>
</evidence>